<keyword evidence="2 5" id="KW-0479">Metal-binding</keyword>
<dbReference type="InterPro" id="IPR026992">
    <property type="entry name" value="DIOX_N"/>
</dbReference>
<reference evidence="7 8" key="1">
    <citation type="journal article" date="2022" name="Nat. Plants">
        <title>Genomes of leafy and leafless Platanthera orchids illuminate the evolution of mycoheterotrophy.</title>
        <authorList>
            <person name="Li M.H."/>
            <person name="Liu K.W."/>
            <person name="Li Z."/>
            <person name="Lu H.C."/>
            <person name="Ye Q.L."/>
            <person name="Zhang D."/>
            <person name="Wang J.Y."/>
            <person name="Li Y.F."/>
            <person name="Zhong Z.M."/>
            <person name="Liu X."/>
            <person name="Yu X."/>
            <person name="Liu D.K."/>
            <person name="Tu X.D."/>
            <person name="Liu B."/>
            <person name="Hao Y."/>
            <person name="Liao X.Y."/>
            <person name="Jiang Y.T."/>
            <person name="Sun W.H."/>
            <person name="Chen J."/>
            <person name="Chen Y.Q."/>
            <person name="Ai Y."/>
            <person name="Zhai J.W."/>
            <person name="Wu S.S."/>
            <person name="Zhou Z."/>
            <person name="Hsiao Y.Y."/>
            <person name="Wu W.L."/>
            <person name="Chen Y.Y."/>
            <person name="Lin Y.F."/>
            <person name="Hsu J.L."/>
            <person name="Li C.Y."/>
            <person name="Wang Z.W."/>
            <person name="Zhao X."/>
            <person name="Zhong W.Y."/>
            <person name="Ma X.K."/>
            <person name="Ma L."/>
            <person name="Huang J."/>
            <person name="Chen G.Z."/>
            <person name="Huang M.Z."/>
            <person name="Huang L."/>
            <person name="Peng D.H."/>
            <person name="Luo Y.B."/>
            <person name="Zou S.Q."/>
            <person name="Chen S.P."/>
            <person name="Lan S."/>
            <person name="Tsai W.C."/>
            <person name="Van de Peer Y."/>
            <person name="Liu Z.J."/>
        </authorList>
    </citation>
    <scope>NUCLEOTIDE SEQUENCE [LARGE SCALE GENOMIC DNA]</scope>
    <source>
        <strain evidence="7">Lor287</strain>
    </source>
</reference>
<name>A0AAP0BDG7_9ASPA</name>
<dbReference type="InterPro" id="IPR027443">
    <property type="entry name" value="IPNS-like_sf"/>
</dbReference>
<evidence type="ECO:0000256" key="2">
    <source>
        <dbReference type="ARBA" id="ARBA00022723"/>
    </source>
</evidence>
<evidence type="ECO:0000256" key="4">
    <source>
        <dbReference type="ARBA" id="ARBA00023004"/>
    </source>
</evidence>
<dbReference type="PROSITE" id="PS51471">
    <property type="entry name" value="FE2OG_OXY"/>
    <property type="match status" value="1"/>
</dbReference>
<dbReference type="InterPro" id="IPR005123">
    <property type="entry name" value="Oxoglu/Fe-dep_dioxygenase_dom"/>
</dbReference>
<comment type="similarity">
    <text evidence="5">Belongs to the iron/ascorbate-dependent oxidoreductase family.</text>
</comment>
<dbReference type="GO" id="GO:0046872">
    <property type="term" value="F:metal ion binding"/>
    <property type="evidence" value="ECO:0007669"/>
    <property type="project" value="UniProtKB-KW"/>
</dbReference>
<gene>
    <name evidence="7" type="primary">GA3OX1</name>
    <name evidence="7" type="ORF">KSP39_PZI013156</name>
</gene>
<evidence type="ECO:0000313" key="8">
    <source>
        <dbReference type="Proteomes" id="UP001418222"/>
    </source>
</evidence>
<evidence type="ECO:0000256" key="5">
    <source>
        <dbReference type="RuleBase" id="RU003682"/>
    </source>
</evidence>
<dbReference type="Pfam" id="PF03171">
    <property type="entry name" value="2OG-FeII_Oxy"/>
    <property type="match status" value="1"/>
</dbReference>
<dbReference type="EMBL" id="JBBWWQ010000011">
    <property type="protein sequence ID" value="KAK8936247.1"/>
    <property type="molecule type" value="Genomic_DNA"/>
</dbReference>
<comment type="caution">
    <text evidence="7">The sequence shown here is derived from an EMBL/GenBank/DDBJ whole genome shotgun (WGS) entry which is preliminary data.</text>
</comment>
<dbReference type="Gene3D" id="2.60.120.330">
    <property type="entry name" value="B-lactam Antibiotic, Isopenicillin N Synthase, Chain"/>
    <property type="match status" value="1"/>
</dbReference>
<proteinExistence type="inferred from homology"/>
<keyword evidence="4 5" id="KW-0408">Iron</keyword>
<dbReference type="PANTHER" id="PTHR47990">
    <property type="entry name" value="2-OXOGLUTARATE (2OG) AND FE(II)-DEPENDENT OXYGENASE SUPERFAMILY PROTEIN-RELATED"/>
    <property type="match status" value="1"/>
</dbReference>
<dbReference type="InterPro" id="IPR044861">
    <property type="entry name" value="IPNS-like_FE2OG_OXY"/>
</dbReference>
<dbReference type="Pfam" id="PF14226">
    <property type="entry name" value="DIOX_N"/>
    <property type="match status" value="1"/>
</dbReference>
<dbReference type="AlphaFoldDB" id="A0AAP0BDG7"/>
<evidence type="ECO:0000256" key="1">
    <source>
        <dbReference type="ARBA" id="ARBA00001961"/>
    </source>
</evidence>
<sequence length="349" mass="38107">MPSLSHDAFDLHSADQVPDSYSWPSSVLHDHPAAAPDSVDSIPVIDISSPSAASLVGAACRSFGVFYATGHGVPSDLLGDVESQARRLFSLPLHRKLLAARLPGFLSGYGRPPLSSFFPKLMWSEGFTLAGDPLDVSGDIWSHDQYSLFCEVTEKYKRWMKRVAEKLLNLMLHSMGLDDEMTDRAGLMKEMILAVDALQLNSYPPCPEPEKAMGMAPHTDSGLLTVLHQNGGAHGLQILRGENGSCPARWVAVPPLAGALVIHVGDLLQILSNGQFRSVRHRAVVNAAEHRISVAYIIGPPEHVKVGPIRRLIKAGQSPMYRSVTWPEYLAIRARLFDKAIQCVELPAK</sequence>
<feature type="domain" description="Fe2OG dioxygenase" evidence="6">
    <location>
        <begin position="194"/>
        <end position="300"/>
    </location>
</feature>
<protein>
    <submittedName>
        <fullName evidence="7">Gibberellin 3-beta-dioxygenase 1</fullName>
    </submittedName>
</protein>
<accession>A0AAP0BDG7</accession>
<evidence type="ECO:0000259" key="6">
    <source>
        <dbReference type="PROSITE" id="PS51471"/>
    </source>
</evidence>
<evidence type="ECO:0000256" key="3">
    <source>
        <dbReference type="ARBA" id="ARBA00023002"/>
    </source>
</evidence>
<dbReference type="InterPro" id="IPR050231">
    <property type="entry name" value="Iron_ascorbate_oxido_reductase"/>
</dbReference>
<dbReference type="SUPFAM" id="SSF51197">
    <property type="entry name" value="Clavaminate synthase-like"/>
    <property type="match status" value="1"/>
</dbReference>
<dbReference type="GO" id="GO:0016491">
    <property type="term" value="F:oxidoreductase activity"/>
    <property type="evidence" value="ECO:0007669"/>
    <property type="project" value="UniProtKB-KW"/>
</dbReference>
<comment type="cofactor">
    <cofactor evidence="1">
        <name>L-ascorbate</name>
        <dbReference type="ChEBI" id="CHEBI:38290"/>
    </cofactor>
</comment>
<keyword evidence="3 5" id="KW-0560">Oxidoreductase</keyword>
<keyword evidence="8" id="KW-1185">Reference proteome</keyword>
<organism evidence="7 8">
    <name type="scientific">Platanthera zijinensis</name>
    <dbReference type="NCBI Taxonomy" id="2320716"/>
    <lineage>
        <taxon>Eukaryota</taxon>
        <taxon>Viridiplantae</taxon>
        <taxon>Streptophyta</taxon>
        <taxon>Embryophyta</taxon>
        <taxon>Tracheophyta</taxon>
        <taxon>Spermatophyta</taxon>
        <taxon>Magnoliopsida</taxon>
        <taxon>Liliopsida</taxon>
        <taxon>Asparagales</taxon>
        <taxon>Orchidaceae</taxon>
        <taxon>Orchidoideae</taxon>
        <taxon>Orchideae</taxon>
        <taxon>Orchidinae</taxon>
        <taxon>Platanthera</taxon>
    </lineage>
</organism>
<dbReference type="Proteomes" id="UP001418222">
    <property type="component" value="Unassembled WGS sequence"/>
</dbReference>
<evidence type="ECO:0000313" key="7">
    <source>
        <dbReference type="EMBL" id="KAK8936247.1"/>
    </source>
</evidence>